<evidence type="ECO:0000313" key="3">
    <source>
        <dbReference type="Proteomes" id="UP000607197"/>
    </source>
</evidence>
<proteinExistence type="predicted"/>
<reference evidence="2" key="1">
    <citation type="journal article" date="2014" name="Int. J. Syst. Evol. Microbiol.">
        <title>Complete genome sequence of Corynebacterium casei LMG S-19264T (=DSM 44701T), isolated from a smear-ripened cheese.</title>
        <authorList>
            <consortium name="US DOE Joint Genome Institute (JGI-PGF)"/>
            <person name="Walter F."/>
            <person name="Albersmeier A."/>
            <person name="Kalinowski J."/>
            <person name="Ruckert C."/>
        </authorList>
    </citation>
    <scope>NUCLEOTIDE SEQUENCE</scope>
    <source>
        <strain evidence="2">JCM 19596</strain>
    </source>
</reference>
<evidence type="ECO:0000256" key="1">
    <source>
        <dbReference type="SAM" id="Phobius"/>
    </source>
</evidence>
<keyword evidence="3" id="KW-1185">Reference proteome</keyword>
<keyword evidence="1" id="KW-1133">Transmembrane helix</keyword>
<name>A0A830F6V6_9EURY</name>
<gene>
    <name evidence="2" type="ORF">GCM10009039_29080</name>
</gene>
<accession>A0A830F6V6</accession>
<dbReference type="AlphaFoldDB" id="A0A830F6V6"/>
<keyword evidence="1" id="KW-0472">Membrane</keyword>
<evidence type="ECO:0000313" key="2">
    <source>
        <dbReference type="EMBL" id="GGL69285.1"/>
    </source>
</evidence>
<keyword evidence="1" id="KW-0812">Transmembrane</keyword>
<dbReference type="EMBL" id="BMPG01000004">
    <property type="protein sequence ID" value="GGL69285.1"/>
    <property type="molecule type" value="Genomic_DNA"/>
</dbReference>
<feature type="transmembrane region" description="Helical" evidence="1">
    <location>
        <begin position="46"/>
        <end position="72"/>
    </location>
</feature>
<comment type="caution">
    <text evidence="2">The sequence shown here is derived from an EMBL/GenBank/DDBJ whole genome shotgun (WGS) entry which is preliminary data.</text>
</comment>
<protein>
    <submittedName>
        <fullName evidence="2">Uncharacterized protein</fullName>
    </submittedName>
</protein>
<sequence>MVVHANALGFGCGFRALDRGVRSHHAYRCGRASTGEMKQSNPVLTVGAALFVLPVPGTFVTGALVLVAGLVARWFGR</sequence>
<organism evidence="2 3">
    <name type="scientific">Halocalculus aciditolerans</name>
    <dbReference type="NCBI Taxonomy" id="1383812"/>
    <lineage>
        <taxon>Archaea</taxon>
        <taxon>Methanobacteriati</taxon>
        <taxon>Methanobacteriota</taxon>
        <taxon>Stenosarchaea group</taxon>
        <taxon>Halobacteria</taxon>
        <taxon>Halobacteriales</taxon>
        <taxon>Halobacteriaceae</taxon>
        <taxon>Halocalculus</taxon>
    </lineage>
</organism>
<dbReference type="Proteomes" id="UP000607197">
    <property type="component" value="Unassembled WGS sequence"/>
</dbReference>
<reference evidence="2" key="2">
    <citation type="submission" date="2020-09" db="EMBL/GenBank/DDBJ databases">
        <authorList>
            <person name="Sun Q."/>
            <person name="Ohkuma M."/>
        </authorList>
    </citation>
    <scope>NUCLEOTIDE SEQUENCE</scope>
    <source>
        <strain evidence="2">JCM 19596</strain>
    </source>
</reference>